<dbReference type="EMBL" id="AMCI01003784">
    <property type="protein sequence ID" value="EJW99477.1"/>
    <property type="molecule type" value="Genomic_DNA"/>
</dbReference>
<name>J9GCF4_9ZZZZ</name>
<dbReference type="AlphaFoldDB" id="J9GCF4"/>
<accession>J9GCF4</accession>
<comment type="caution">
    <text evidence="1">The sequence shown here is derived from an EMBL/GenBank/DDBJ whole genome shotgun (WGS) entry which is preliminary data.</text>
</comment>
<proteinExistence type="predicted"/>
<sequence>MFAGSVVLLDSVHHLQSHFIKDLAGIAQLQNGNLCVLAQIFGTDLIIFVHRDLLLSIVRRAQMVRRQICFFYLKGYSCPPKSIRI</sequence>
<protein>
    <submittedName>
        <fullName evidence="1">Uncharacterized protein</fullName>
    </submittedName>
</protein>
<evidence type="ECO:0000313" key="1">
    <source>
        <dbReference type="EMBL" id="EJW99477.1"/>
    </source>
</evidence>
<reference evidence="1" key="1">
    <citation type="journal article" date="2012" name="PLoS ONE">
        <title>Gene sets for utilization of primary and secondary nutrition supplies in the distal gut of endangered iberian lynx.</title>
        <authorList>
            <person name="Alcaide M."/>
            <person name="Messina E."/>
            <person name="Richter M."/>
            <person name="Bargiela R."/>
            <person name="Peplies J."/>
            <person name="Huws S.A."/>
            <person name="Newbold C.J."/>
            <person name="Golyshin P.N."/>
            <person name="Simon M.A."/>
            <person name="Lopez G."/>
            <person name="Yakimov M.M."/>
            <person name="Ferrer M."/>
        </authorList>
    </citation>
    <scope>NUCLEOTIDE SEQUENCE</scope>
</reference>
<organism evidence="1">
    <name type="scientific">gut metagenome</name>
    <dbReference type="NCBI Taxonomy" id="749906"/>
    <lineage>
        <taxon>unclassified sequences</taxon>
        <taxon>metagenomes</taxon>
        <taxon>organismal metagenomes</taxon>
    </lineage>
</organism>
<gene>
    <name evidence="1" type="ORF">EVA_12416</name>
</gene>